<dbReference type="Gene3D" id="3.60.15.10">
    <property type="entry name" value="Ribonuclease Z/Hydroxyacylglutathione hydrolase-like"/>
    <property type="match status" value="1"/>
</dbReference>
<dbReference type="EMBL" id="UINC01192706">
    <property type="protein sequence ID" value="SVE07984.1"/>
    <property type="molecule type" value="Genomic_DNA"/>
</dbReference>
<dbReference type="InterPro" id="IPR036866">
    <property type="entry name" value="RibonucZ/Hydroxyglut_hydro"/>
</dbReference>
<dbReference type="AlphaFoldDB" id="A0A383AJY2"/>
<gene>
    <name evidence="1" type="ORF">METZ01_LOCUS460838</name>
</gene>
<evidence type="ECO:0008006" key="2">
    <source>
        <dbReference type="Google" id="ProtNLM"/>
    </source>
</evidence>
<organism evidence="1">
    <name type="scientific">marine metagenome</name>
    <dbReference type="NCBI Taxonomy" id="408172"/>
    <lineage>
        <taxon>unclassified sequences</taxon>
        <taxon>metagenomes</taxon>
        <taxon>ecological metagenomes</taxon>
    </lineage>
</organism>
<accession>A0A383AJY2</accession>
<name>A0A383AJY2_9ZZZZ</name>
<reference evidence="1" key="1">
    <citation type="submission" date="2018-05" db="EMBL/GenBank/DDBJ databases">
        <authorList>
            <person name="Lanie J.A."/>
            <person name="Ng W.-L."/>
            <person name="Kazmierczak K.M."/>
            <person name="Andrzejewski T.M."/>
            <person name="Davidsen T.M."/>
            <person name="Wayne K.J."/>
            <person name="Tettelin H."/>
            <person name="Glass J.I."/>
            <person name="Rusch D."/>
            <person name="Podicherti R."/>
            <person name="Tsui H.-C.T."/>
            <person name="Winkler M.E."/>
        </authorList>
    </citation>
    <scope>NUCLEOTIDE SEQUENCE</scope>
</reference>
<feature type="non-terminal residue" evidence="1">
    <location>
        <position position="127"/>
    </location>
</feature>
<dbReference type="SUPFAM" id="SSF56281">
    <property type="entry name" value="Metallo-hydrolase/oxidoreductase"/>
    <property type="match status" value="1"/>
</dbReference>
<sequence>MEVKHYSNSFIIVKSQETILFCDPWVGTANYGGWLSYPLVSLKGDPIDFKECTAIYISHLHEDHFCPRILENHFNKNIPIYIKKFTDRRLYKKLIHLGHKNVLELEDWSSKKISEEMEITIIPPDIT</sequence>
<evidence type="ECO:0000313" key="1">
    <source>
        <dbReference type="EMBL" id="SVE07984.1"/>
    </source>
</evidence>
<protein>
    <recommendedName>
        <fullName evidence="2">Metallo-beta-lactamase domain-containing protein</fullName>
    </recommendedName>
</protein>
<proteinExistence type="predicted"/>